<reference evidence="2 3" key="1">
    <citation type="submission" date="2020-08" db="EMBL/GenBank/DDBJ databases">
        <title>Sequencing the genomes of 1000 actinobacteria strains.</title>
        <authorList>
            <person name="Klenk H.-P."/>
        </authorList>
    </citation>
    <scope>NUCLEOTIDE SEQUENCE [LARGE SCALE GENOMIC DNA]</scope>
    <source>
        <strain evidence="2 3">DSM 44551</strain>
    </source>
</reference>
<name>A0A7W8VBI8_9ACTN</name>
<feature type="domain" description="SAF" evidence="1">
    <location>
        <begin position="39"/>
        <end position="102"/>
    </location>
</feature>
<dbReference type="Proteomes" id="UP000572635">
    <property type="component" value="Unassembled WGS sequence"/>
</dbReference>
<protein>
    <recommendedName>
        <fullName evidence="1">SAF domain-containing protein</fullName>
    </recommendedName>
</protein>
<dbReference type="SMART" id="SM00858">
    <property type="entry name" value="SAF"/>
    <property type="match status" value="1"/>
</dbReference>
<dbReference type="AlphaFoldDB" id="A0A7W8VBI8"/>
<dbReference type="Pfam" id="PF08666">
    <property type="entry name" value="SAF"/>
    <property type="match status" value="1"/>
</dbReference>
<dbReference type="InterPro" id="IPR013974">
    <property type="entry name" value="SAF"/>
</dbReference>
<accession>A0A7W8VBI8</accession>
<keyword evidence="3" id="KW-1185">Reference proteome</keyword>
<dbReference type="RefSeq" id="WP_184387405.1">
    <property type="nucleotide sequence ID" value="NZ_BAAAJD010000209.1"/>
</dbReference>
<dbReference type="EMBL" id="JACHDB010000001">
    <property type="protein sequence ID" value="MBB5429924.1"/>
    <property type="molecule type" value="Genomic_DNA"/>
</dbReference>
<evidence type="ECO:0000313" key="3">
    <source>
        <dbReference type="Proteomes" id="UP000572635"/>
    </source>
</evidence>
<proteinExistence type="predicted"/>
<gene>
    <name evidence="2" type="ORF">HDA36_000008</name>
</gene>
<dbReference type="CDD" id="cd11614">
    <property type="entry name" value="SAF_CpaB_FlgA_like"/>
    <property type="match status" value="1"/>
</dbReference>
<evidence type="ECO:0000259" key="1">
    <source>
        <dbReference type="SMART" id="SM00858"/>
    </source>
</evidence>
<sequence>MRLVAAGPRRWRWLAAGAALMVLGALLAAAAVAQSAQRSGYVAAARDLPAGHILASEDLKVVELAGAESLAVVSAERLGEAVGRRLLTPLSEQTLIPQTALGAAGDYPGEGEAVVGASLAANQYPSSLRAGARVSVIITGQSTEGGEGEQGGSAGAPEAVPARVQAITPPGESAGEAALVELVVDAADAAEVAAAASAGAVSVVEVPGSPG</sequence>
<evidence type="ECO:0000313" key="2">
    <source>
        <dbReference type="EMBL" id="MBB5429924.1"/>
    </source>
</evidence>
<comment type="caution">
    <text evidence="2">The sequence shown here is derived from an EMBL/GenBank/DDBJ whole genome shotgun (WGS) entry which is preliminary data.</text>
</comment>
<organism evidence="2 3">
    <name type="scientific">Nocardiopsis composta</name>
    <dbReference type="NCBI Taxonomy" id="157465"/>
    <lineage>
        <taxon>Bacteria</taxon>
        <taxon>Bacillati</taxon>
        <taxon>Actinomycetota</taxon>
        <taxon>Actinomycetes</taxon>
        <taxon>Streptosporangiales</taxon>
        <taxon>Nocardiopsidaceae</taxon>
        <taxon>Nocardiopsis</taxon>
    </lineage>
</organism>